<dbReference type="InterPro" id="IPR011008">
    <property type="entry name" value="Dimeric_a/b-barrel"/>
</dbReference>
<accession>A0A845F1Z6</accession>
<dbReference type="InterPro" id="IPR019888">
    <property type="entry name" value="Tscrpt_reg_AsnC-like"/>
</dbReference>
<gene>
    <name evidence="6" type="ORF">GLW07_15630</name>
</gene>
<dbReference type="InterPro" id="IPR050684">
    <property type="entry name" value="HTH-Siroheme_Decarb"/>
</dbReference>
<dbReference type="PANTHER" id="PTHR43413:SF7">
    <property type="entry name" value="HTH-TYPE TRANSCRIPTIONAL REGULATOR PTR2"/>
    <property type="match status" value="1"/>
</dbReference>
<dbReference type="SUPFAM" id="SSF54909">
    <property type="entry name" value="Dimeric alpha+beta barrel"/>
    <property type="match status" value="1"/>
</dbReference>
<comment type="caution">
    <text evidence="6">The sequence shown here is derived from an EMBL/GenBank/DDBJ whole genome shotgun (WGS) entry which is preliminary data.</text>
</comment>
<dbReference type="Gene3D" id="1.10.10.10">
    <property type="entry name" value="Winged helix-like DNA-binding domain superfamily/Winged helix DNA-binding domain"/>
    <property type="match status" value="1"/>
</dbReference>
<dbReference type="Proteomes" id="UP000447833">
    <property type="component" value="Unassembled WGS sequence"/>
</dbReference>
<dbReference type="InterPro" id="IPR036390">
    <property type="entry name" value="WH_DNA-bd_sf"/>
</dbReference>
<name>A0A845F1Z6_9BACL</name>
<evidence type="ECO:0000256" key="3">
    <source>
        <dbReference type="ARBA" id="ARBA00023163"/>
    </source>
</evidence>
<evidence type="ECO:0000256" key="4">
    <source>
        <dbReference type="SAM" id="Coils"/>
    </source>
</evidence>
<dbReference type="PROSITE" id="PS50956">
    <property type="entry name" value="HTH_ASNC_2"/>
    <property type="match status" value="1"/>
</dbReference>
<proteinExistence type="predicted"/>
<dbReference type="InterPro" id="IPR036388">
    <property type="entry name" value="WH-like_DNA-bd_sf"/>
</dbReference>
<keyword evidence="3" id="KW-0804">Transcription</keyword>
<evidence type="ECO:0000256" key="2">
    <source>
        <dbReference type="ARBA" id="ARBA00023125"/>
    </source>
</evidence>
<dbReference type="Pfam" id="PF01037">
    <property type="entry name" value="AsnC_trans_reg"/>
    <property type="match status" value="1"/>
</dbReference>
<dbReference type="InterPro" id="IPR019887">
    <property type="entry name" value="Tscrpt_reg_AsnC/Lrp_C"/>
</dbReference>
<dbReference type="AlphaFoldDB" id="A0A845F1Z6"/>
<keyword evidence="2" id="KW-0238">DNA-binding</keyword>
<dbReference type="PANTHER" id="PTHR43413">
    <property type="entry name" value="TRANSCRIPTIONAL REGULATOR, ASNC FAMILY"/>
    <property type="match status" value="1"/>
</dbReference>
<keyword evidence="1" id="KW-0805">Transcription regulation</keyword>
<dbReference type="GO" id="GO:0043565">
    <property type="term" value="F:sequence-specific DNA binding"/>
    <property type="evidence" value="ECO:0007669"/>
    <property type="project" value="InterPro"/>
</dbReference>
<dbReference type="InterPro" id="IPR000485">
    <property type="entry name" value="AsnC-type_HTH_dom"/>
</dbReference>
<evidence type="ECO:0000256" key="1">
    <source>
        <dbReference type="ARBA" id="ARBA00023015"/>
    </source>
</evidence>
<dbReference type="EMBL" id="WMEY01000005">
    <property type="protein sequence ID" value="MYL64788.1"/>
    <property type="molecule type" value="Genomic_DNA"/>
</dbReference>
<dbReference type="SUPFAM" id="SSF46785">
    <property type="entry name" value="Winged helix' DNA-binding domain"/>
    <property type="match status" value="1"/>
</dbReference>
<feature type="domain" description="HTH asnC-type" evidence="5">
    <location>
        <begin position="1"/>
        <end position="63"/>
    </location>
</feature>
<evidence type="ECO:0000313" key="7">
    <source>
        <dbReference type="Proteomes" id="UP000447833"/>
    </source>
</evidence>
<evidence type="ECO:0000259" key="5">
    <source>
        <dbReference type="PROSITE" id="PS50956"/>
    </source>
</evidence>
<dbReference type="SMART" id="SM00344">
    <property type="entry name" value="HTH_ASNC"/>
    <property type="match status" value="1"/>
</dbReference>
<evidence type="ECO:0000313" key="6">
    <source>
        <dbReference type="EMBL" id="MYL64788.1"/>
    </source>
</evidence>
<dbReference type="Gene3D" id="3.30.70.920">
    <property type="match status" value="1"/>
</dbReference>
<reference evidence="6 7" key="1">
    <citation type="submission" date="2019-11" db="EMBL/GenBank/DDBJ databases">
        <title>Genome sequences of 17 halophilic strains isolated from different environments.</title>
        <authorList>
            <person name="Furrow R.E."/>
        </authorList>
    </citation>
    <scope>NUCLEOTIDE SEQUENCE [LARGE SCALE GENOMIC DNA]</scope>
    <source>
        <strain evidence="6 7">22506_14_FS</strain>
    </source>
</reference>
<dbReference type="RefSeq" id="WP_159781296.1">
    <property type="nucleotide sequence ID" value="NZ_JAIVAE010000008.1"/>
</dbReference>
<sequence>MNEKEIEILEILEENARIPMDVLADMVELSVEEVEKTIKRLEEQNIILNYSSVINWDKTSGVDGVAAMIDVKVTPKRDVGFDEIAERIYRFPEVKAVYLMSGAFDLSVQIEGKTMKEVAFFVSNKLSTLDSVLSTTTHFLLKKYKHDGVIFEPEKKDKRIVVSP</sequence>
<feature type="coiled-coil region" evidence="4">
    <location>
        <begin position="24"/>
        <end position="51"/>
    </location>
</feature>
<keyword evidence="4" id="KW-0175">Coiled coil</keyword>
<organism evidence="6 7">
    <name type="scientific">Guptibacillus hwajinpoensis</name>
    <dbReference type="NCBI Taxonomy" id="208199"/>
    <lineage>
        <taxon>Bacteria</taxon>
        <taxon>Bacillati</taxon>
        <taxon>Bacillota</taxon>
        <taxon>Bacilli</taxon>
        <taxon>Bacillales</taxon>
        <taxon>Guptibacillaceae</taxon>
        <taxon>Guptibacillus</taxon>
    </lineage>
</organism>
<protein>
    <submittedName>
        <fullName evidence="6">Winged helix-turn-helix transcriptional regulator</fullName>
    </submittedName>
</protein>
<dbReference type="Pfam" id="PF13412">
    <property type="entry name" value="HTH_24"/>
    <property type="match status" value="1"/>
</dbReference>